<dbReference type="AlphaFoldDB" id="A0A4S8JQ69"/>
<feature type="region of interest" description="Disordered" evidence="1">
    <location>
        <begin position="151"/>
        <end position="174"/>
    </location>
</feature>
<name>A0A4S8JQ69_MUSBA</name>
<dbReference type="Pfam" id="PF03909">
    <property type="entry name" value="BSD"/>
    <property type="match status" value="1"/>
</dbReference>
<reference evidence="3 4" key="1">
    <citation type="journal article" date="2019" name="Nat. Plants">
        <title>Genome sequencing of Musa balbisiana reveals subgenome evolution and function divergence in polyploid bananas.</title>
        <authorList>
            <person name="Yao X."/>
        </authorList>
    </citation>
    <scope>NUCLEOTIDE SEQUENCE [LARGE SCALE GENOMIC DNA]</scope>
    <source>
        <strain evidence="4">cv. DH-PKW</strain>
        <tissue evidence="3">Leaves</tissue>
    </source>
</reference>
<feature type="compositionally biased region" description="Acidic residues" evidence="1">
    <location>
        <begin position="152"/>
        <end position="171"/>
    </location>
</feature>
<dbReference type="EMBL" id="PYDT01000004">
    <property type="protein sequence ID" value="THU63592.1"/>
    <property type="molecule type" value="Genomic_DNA"/>
</dbReference>
<dbReference type="PROSITE" id="PS50858">
    <property type="entry name" value="BSD"/>
    <property type="match status" value="1"/>
</dbReference>
<dbReference type="PANTHER" id="PTHR31923:SF4">
    <property type="entry name" value="BSD DOMAIN-CONTAINING PROTEIN"/>
    <property type="match status" value="1"/>
</dbReference>
<evidence type="ECO:0000313" key="3">
    <source>
        <dbReference type="EMBL" id="THU63592.1"/>
    </source>
</evidence>
<dbReference type="Gene3D" id="1.10.3970.10">
    <property type="entry name" value="BSD domain"/>
    <property type="match status" value="1"/>
</dbReference>
<evidence type="ECO:0000259" key="2">
    <source>
        <dbReference type="PROSITE" id="PS50858"/>
    </source>
</evidence>
<gene>
    <name evidence="3" type="ORF">C4D60_Mb01t17440</name>
</gene>
<feature type="region of interest" description="Disordered" evidence="1">
    <location>
        <begin position="76"/>
        <end position="108"/>
    </location>
</feature>
<feature type="compositionally biased region" description="Low complexity" evidence="1">
    <location>
        <begin position="23"/>
        <end position="33"/>
    </location>
</feature>
<comment type="caution">
    <text evidence="3">The sequence shown here is derived from an EMBL/GenBank/DDBJ whole genome shotgun (WGS) entry which is preliminary data.</text>
</comment>
<evidence type="ECO:0000256" key="1">
    <source>
        <dbReference type="SAM" id="MobiDB-lite"/>
    </source>
</evidence>
<proteinExistence type="predicted"/>
<keyword evidence="4" id="KW-1185">Reference proteome</keyword>
<protein>
    <recommendedName>
        <fullName evidence="2">BSD domain-containing protein</fullName>
    </recommendedName>
</protein>
<dbReference type="SMART" id="SM00751">
    <property type="entry name" value="BSD"/>
    <property type="match status" value="1"/>
</dbReference>
<dbReference type="Proteomes" id="UP000317650">
    <property type="component" value="Chromosome 1"/>
</dbReference>
<organism evidence="3 4">
    <name type="scientific">Musa balbisiana</name>
    <name type="common">Banana</name>
    <dbReference type="NCBI Taxonomy" id="52838"/>
    <lineage>
        <taxon>Eukaryota</taxon>
        <taxon>Viridiplantae</taxon>
        <taxon>Streptophyta</taxon>
        <taxon>Embryophyta</taxon>
        <taxon>Tracheophyta</taxon>
        <taxon>Spermatophyta</taxon>
        <taxon>Magnoliopsida</taxon>
        <taxon>Liliopsida</taxon>
        <taxon>Zingiberales</taxon>
        <taxon>Musaceae</taxon>
        <taxon>Musa</taxon>
    </lineage>
</organism>
<feature type="domain" description="BSD" evidence="2">
    <location>
        <begin position="205"/>
        <end position="260"/>
    </location>
</feature>
<sequence>MSWLARSLANSLIPDHRSDSGADEIAAGAATAESRPVGSDDGSGEEEVDPSRGVKEDLSELSKTLARQFWGVASFLAPPSQSSDGDSGRRHDPLPPSDNGQAEASDSAAMTGIRYDFAEIGGRFKSGFSKISGNMGVSEISKIASNFLPLQAEEEDEEEEQEEEEEDDDSFSDGAIGITEEVMAFVRNISMHPETWLDFPLLSDDEDSDDFEMSDAQLEHALTVERLSPRLIALRIELCPTHMSEGYFWKTYFVLLHPRLNKHDAELLSTPQVVEARALLLQKLQNQNKSDSQRLVDVYRKSEETSFPPLKQVTALTDAYETSSTESQQIIYTEKHPVQAAHIEFIDKSIVEEGPPTSRLVELSIVSSASIERSDDDDDDWLKDETGDIDCSGSLTIAMYNEDVSFSDLEEDEPDAPKALK</sequence>
<accession>A0A4S8JQ69</accession>
<dbReference type="PANTHER" id="PTHR31923">
    <property type="entry name" value="BSD DOMAIN-CONTAINING PROTEIN"/>
    <property type="match status" value="1"/>
</dbReference>
<feature type="region of interest" description="Disordered" evidence="1">
    <location>
        <begin position="1"/>
        <end position="57"/>
    </location>
</feature>
<dbReference type="SUPFAM" id="SSF140383">
    <property type="entry name" value="BSD domain-like"/>
    <property type="match status" value="1"/>
</dbReference>
<evidence type="ECO:0000313" key="4">
    <source>
        <dbReference type="Proteomes" id="UP000317650"/>
    </source>
</evidence>
<dbReference type="InterPro" id="IPR035925">
    <property type="entry name" value="BSD_dom_sf"/>
</dbReference>
<dbReference type="InterPro" id="IPR005607">
    <property type="entry name" value="BSD_dom"/>
</dbReference>